<reference evidence="3 4" key="1">
    <citation type="submission" date="2020-01" db="EMBL/GenBank/DDBJ databases">
        <title>Herbidospora sp. NEAU-GS84 nov., a novel actinomycete isolated from soil.</title>
        <authorList>
            <person name="Han L."/>
        </authorList>
    </citation>
    <scope>NUCLEOTIDE SEQUENCE [LARGE SCALE GENOMIC DNA]</scope>
    <source>
        <strain evidence="3 4">NEAU-GS84</strain>
    </source>
</reference>
<gene>
    <name evidence="3" type="ORF">GT755_09000</name>
</gene>
<dbReference type="AlphaFoldDB" id="A0A7C9JSE9"/>
<feature type="region of interest" description="Disordered" evidence="1">
    <location>
        <begin position="1"/>
        <end position="43"/>
    </location>
</feature>
<feature type="compositionally biased region" description="Basic residues" evidence="1">
    <location>
        <begin position="17"/>
        <end position="30"/>
    </location>
</feature>
<organism evidence="3 4">
    <name type="scientific">Herbidospora solisilvae</name>
    <dbReference type="NCBI Taxonomy" id="2696284"/>
    <lineage>
        <taxon>Bacteria</taxon>
        <taxon>Bacillati</taxon>
        <taxon>Actinomycetota</taxon>
        <taxon>Actinomycetes</taxon>
        <taxon>Streptosporangiales</taxon>
        <taxon>Streptosporangiaceae</taxon>
        <taxon>Herbidospora</taxon>
    </lineage>
</organism>
<dbReference type="PANTHER" id="PTHR10859">
    <property type="entry name" value="GLYCOSYL TRANSFERASE"/>
    <property type="match status" value="1"/>
</dbReference>
<evidence type="ECO:0000313" key="4">
    <source>
        <dbReference type="Proteomes" id="UP000479526"/>
    </source>
</evidence>
<evidence type="ECO:0000259" key="2">
    <source>
        <dbReference type="Pfam" id="PF00535"/>
    </source>
</evidence>
<comment type="caution">
    <text evidence="3">The sequence shown here is derived from an EMBL/GenBank/DDBJ whole genome shotgun (WGS) entry which is preliminary data.</text>
</comment>
<dbReference type="PANTHER" id="PTHR10859:SF91">
    <property type="entry name" value="DOLICHYL-PHOSPHATE BETA-GLUCOSYLTRANSFERASE"/>
    <property type="match status" value="1"/>
</dbReference>
<dbReference type="GO" id="GO:0006487">
    <property type="term" value="P:protein N-linked glycosylation"/>
    <property type="evidence" value="ECO:0007669"/>
    <property type="project" value="TreeGrafter"/>
</dbReference>
<dbReference type="GO" id="GO:0016740">
    <property type="term" value="F:transferase activity"/>
    <property type="evidence" value="ECO:0007669"/>
    <property type="project" value="UniProtKB-KW"/>
</dbReference>
<dbReference type="InterPro" id="IPR029044">
    <property type="entry name" value="Nucleotide-diphossugar_trans"/>
</dbReference>
<dbReference type="SUPFAM" id="SSF53448">
    <property type="entry name" value="Nucleotide-diphospho-sugar transferases"/>
    <property type="match status" value="1"/>
</dbReference>
<name>A0A7C9JSE9_9ACTN</name>
<evidence type="ECO:0000313" key="3">
    <source>
        <dbReference type="EMBL" id="NAS21819.1"/>
    </source>
</evidence>
<sequence>MALSRRPQPARFGPGTGHRRPGGQGRRRRGGPGERPVGRDDGDRAAARIRHVIEIVLPVYNEERVLASSVATLLDFLKRECPFPAQVTVADNGSTDATWRVARSLDGVRTIRLESKGRGRALREAWSWSQADVVAYMDVDLSTDLAAFVPLVGPLLAGERDVAVGSRLAPGSSVVRSPRRDFISRAYNGLLRSLGAEFTDAQCGFKAMRTPVARELLPHVTDDAWFFDTELLLKAQWRGLRLHEVPVRWVDDPDSSVDVVRTAIAQLRGLARVVSERDRGVAAAAWTNRHSSRS</sequence>
<keyword evidence="3" id="KW-0808">Transferase</keyword>
<dbReference type="Pfam" id="PF00535">
    <property type="entry name" value="Glycos_transf_2"/>
    <property type="match status" value="1"/>
</dbReference>
<evidence type="ECO:0000256" key="1">
    <source>
        <dbReference type="SAM" id="MobiDB-lite"/>
    </source>
</evidence>
<accession>A0A7C9JSE9</accession>
<keyword evidence="4" id="KW-1185">Reference proteome</keyword>
<feature type="domain" description="Glycosyltransferase 2-like" evidence="2">
    <location>
        <begin position="55"/>
        <end position="216"/>
    </location>
</feature>
<dbReference type="Proteomes" id="UP000479526">
    <property type="component" value="Unassembled WGS sequence"/>
</dbReference>
<proteinExistence type="predicted"/>
<dbReference type="InterPro" id="IPR001173">
    <property type="entry name" value="Glyco_trans_2-like"/>
</dbReference>
<protein>
    <submittedName>
        <fullName evidence="3">Glycosyltransferase</fullName>
    </submittedName>
</protein>
<dbReference type="Gene3D" id="3.90.550.10">
    <property type="entry name" value="Spore Coat Polysaccharide Biosynthesis Protein SpsA, Chain A"/>
    <property type="match status" value="1"/>
</dbReference>
<dbReference type="EMBL" id="WXEW01000002">
    <property type="protein sequence ID" value="NAS21819.1"/>
    <property type="molecule type" value="Genomic_DNA"/>
</dbReference>